<proteinExistence type="predicted"/>
<comment type="caution">
    <text evidence="1">The sequence shown here is derived from an EMBL/GenBank/DDBJ whole genome shotgun (WGS) entry which is preliminary data.</text>
</comment>
<evidence type="ECO:0000313" key="2">
    <source>
        <dbReference type="Proteomes" id="UP001314205"/>
    </source>
</evidence>
<gene>
    <name evidence="1" type="ORF">PARMNEM_LOCUS15916</name>
</gene>
<sequence>MESQWTNKYDIMRDLYVAQGRIPINISGTITAKAKPPNHIIIEENELEHFDDCCEDVEFESGPDLNLIKEMLDMVEQTTFNTDVVSIEPDNILVITKHNPHCIGTEVSCSDVTNVTNLKPHKKRKQRNVAITSILEALSLGNKKKVEQDDHVKLLKPEDFIKCENNSSVAVVDEIINSANARIESSITFKKKDSEKSVKDCDEINLKTESKSIASYRPSSMASLYYKKYLDRSKLKESMQDDVKTKAEEVQKKIDIKELDAVRLPQHRHLLTDDCIVCRVLCKKYVK</sequence>
<dbReference type="AlphaFoldDB" id="A0AAV1LP03"/>
<protein>
    <submittedName>
        <fullName evidence="1">Uncharacterized protein</fullName>
    </submittedName>
</protein>
<keyword evidence="2" id="KW-1185">Reference proteome</keyword>
<name>A0AAV1LP03_9NEOP</name>
<accession>A0AAV1LP03</accession>
<organism evidence="1 2">
    <name type="scientific">Parnassius mnemosyne</name>
    <name type="common">clouded apollo</name>
    <dbReference type="NCBI Taxonomy" id="213953"/>
    <lineage>
        <taxon>Eukaryota</taxon>
        <taxon>Metazoa</taxon>
        <taxon>Ecdysozoa</taxon>
        <taxon>Arthropoda</taxon>
        <taxon>Hexapoda</taxon>
        <taxon>Insecta</taxon>
        <taxon>Pterygota</taxon>
        <taxon>Neoptera</taxon>
        <taxon>Endopterygota</taxon>
        <taxon>Lepidoptera</taxon>
        <taxon>Glossata</taxon>
        <taxon>Ditrysia</taxon>
        <taxon>Papilionoidea</taxon>
        <taxon>Papilionidae</taxon>
        <taxon>Parnassiinae</taxon>
        <taxon>Parnassini</taxon>
        <taxon>Parnassius</taxon>
        <taxon>Driopa</taxon>
    </lineage>
</organism>
<dbReference type="Proteomes" id="UP001314205">
    <property type="component" value="Unassembled WGS sequence"/>
</dbReference>
<dbReference type="EMBL" id="CAVLGL010000093">
    <property type="protein sequence ID" value="CAK1596590.1"/>
    <property type="molecule type" value="Genomic_DNA"/>
</dbReference>
<evidence type="ECO:0000313" key="1">
    <source>
        <dbReference type="EMBL" id="CAK1596590.1"/>
    </source>
</evidence>
<reference evidence="1 2" key="1">
    <citation type="submission" date="2023-11" db="EMBL/GenBank/DDBJ databases">
        <authorList>
            <person name="Hedman E."/>
            <person name="Englund M."/>
            <person name="Stromberg M."/>
            <person name="Nyberg Akerstrom W."/>
            <person name="Nylinder S."/>
            <person name="Jareborg N."/>
            <person name="Kallberg Y."/>
            <person name="Kronander E."/>
        </authorList>
    </citation>
    <scope>NUCLEOTIDE SEQUENCE [LARGE SCALE GENOMIC DNA]</scope>
</reference>